<evidence type="ECO:0008006" key="3">
    <source>
        <dbReference type="Google" id="ProtNLM"/>
    </source>
</evidence>
<accession>A0A2H4Q5I8</accession>
<dbReference type="KEGG" id="hae:halTADL_2878"/>
<proteinExistence type="predicted"/>
<accession>A0A1H6X5V5</accession>
<gene>
    <name evidence="1" type="ORF">SAMN05444271_1324</name>
</gene>
<evidence type="ECO:0000313" key="1">
    <source>
        <dbReference type="EMBL" id="SEJ21957.1"/>
    </source>
</evidence>
<evidence type="ECO:0000313" key="2">
    <source>
        <dbReference type="Proteomes" id="UP000198888"/>
    </source>
</evidence>
<organism evidence="1 2">
    <name type="scientific">Halohasta litchfieldiae</name>
    <dbReference type="NCBI Taxonomy" id="1073996"/>
    <lineage>
        <taxon>Archaea</taxon>
        <taxon>Methanobacteriati</taxon>
        <taxon>Methanobacteriota</taxon>
        <taxon>Stenosarchaea group</taxon>
        <taxon>Halobacteria</taxon>
        <taxon>Halobacteriales</taxon>
        <taxon>Haloferacaceae</taxon>
        <taxon>Halohasta</taxon>
    </lineage>
</organism>
<name>A0A1H6X5V5_9EURY</name>
<dbReference type="AlphaFoldDB" id="A0A1H6X5V5"/>
<dbReference type="STRING" id="1073996.SAMN05444271_1324"/>
<dbReference type="Proteomes" id="UP000198888">
    <property type="component" value="Unassembled WGS sequence"/>
</dbReference>
<keyword evidence="2" id="KW-1185">Reference proteome</keyword>
<sequence length="90" mass="10060">MRARFDSEYIEAELERIGTQIETPLTVYLIGGGAMTFRDLKNTTKDIDLIVTGGGDLQQLQIALLENGYKIVALLKSYWFDTSPTETADD</sequence>
<dbReference type="EMBL" id="FNYR01000032">
    <property type="protein sequence ID" value="SEJ21957.1"/>
    <property type="molecule type" value="Genomic_DNA"/>
</dbReference>
<reference evidence="1 2" key="1">
    <citation type="submission" date="2016-10" db="EMBL/GenBank/DDBJ databases">
        <authorList>
            <person name="de Groot N.N."/>
        </authorList>
    </citation>
    <scope>NUCLEOTIDE SEQUENCE [LARGE SCALE GENOMIC DNA]</scope>
    <source>
        <strain evidence="1 2">DSM 22187</strain>
    </source>
</reference>
<protein>
    <recommendedName>
        <fullName evidence="3">Nucleotidyl transferase AbiEii toxin, Type IV TA system</fullName>
    </recommendedName>
</protein>